<evidence type="ECO:0000313" key="3">
    <source>
        <dbReference type="Proteomes" id="UP001501777"/>
    </source>
</evidence>
<proteinExistence type="predicted"/>
<dbReference type="Proteomes" id="UP001501777">
    <property type="component" value="Unassembled WGS sequence"/>
</dbReference>
<accession>A0ABN3LWM8</accession>
<keyword evidence="3" id="KW-1185">Reference proteome</keyword>
<organism evidence="2 3">
    <name type="scientific">Streptomyces longisporus</name>
    <dbReference type="NCBI Taxonomy" id="1948"/>
    <lineage>
        <taxon>Bacteria</taxon>
        <taxon>Bacillati</taxon>
        <taxon>Actinomycetota</taxon>
        <taxon>Actinomycetes</taxon>
        <taxon>Kitasatosporales</taxon>
        <taxon>Streptomycetaceae</taxon>
        <taxon>Streptomyces</taxon>
    </lineage>
</organism>
<feature type="region of interest" description="Disordered" evidence="1">
    <location>
        <begin position="1"/>
        <end position="27"/>
    </location>
</feature>
<evidence type="ECO:0000256" key="1">
    <source>
        <dbReference type="SAM" id="MobiDB-lite"/>
    </source>
</evidence>
<comment type="caution">
    <text evidence="2">The sequence shown here is derived from an EMBL/GenBank/DDBJ whole genome shotgun (WGS) entry which is preliminary data.</text>
</comment>
<name>A0ABN3LWM8_STRLO</name>
<evidence type="ECO:0000313" key="2">
    <source>
        <dbReference type="EMBL" id="GAA2491745.1"/>
    </source>
</evidence>
<sequence>MPDAAQPPMSAVFGEGDRQESEVPSSGMTCPAWAVLGVEGAATAVMDEASIVDEALVPGEAPITAFS</sequence>
<protein>
    <submittedName>
        <fullName evidence="2">Uncharacterized protein</fullName>
    </submittedName>
</protein>
<reference evidence="2 3" key="1">
    <citation type="journal article" date="2019" name="Int. J. Syst. Evol. Microbiol.">
        <title>The Global Catalogue of Microorganisms (GCM) 10K type strain sequencing project: providing services to taxonomists for standard genome sequencing and annotation.</title>
        <authorList>
            <consortium name="The Broad Institute Genomics Platform"/>
            <consortium name="The Broad Institute Genome Sequencing Center for Infectious Disease"/>
            <person name="Wu L."/>
            <person name="Ma J."/>
        </authorList>
    </citation>
    <scope>NUCLEOTIDE SEQUENCE [LARGE SCALE GENOMIC DNA]</scope>
    <source>
        <strain evidence="2 3">JCM 4395</strain>
    </source>
</reference>
<dbReference type="EMBL" id="BAAASG010000007">
    <property type="protein sequence ID" value="GAA2491745.1"/>
    <property type="molecule type" value="Genomic_DNA"/>
</dbReference>
<gene>
    <name evidence="2" type="ORF">GCM10010276_34030</name>
</gene>